<dbReference type="HOGENOM" id="CLU_000315_21_1_9"/>
<dbReference type="Gene3D" id="3.40.50.10810">
    <property type="entry name" value="Tandem AAA-ATPase domain"/>
    <property type="match status" value="1"/>
</dbReference>
<dbReference type="AlphaFoldDB" id="R7RQ91"/>
<dbReference type="InterPro" id="IPR038718">
    <property type="entry name" value="SNF2-like_sf"/>
</dbReference>
<dbReference type="OrthoDB" id="9760715at2"/>
<keyword evidence="6" id="KW-0067">ATP-binding</keyword>
<evidence type="ECO:0000313" key="7">
    <source>
        <dbReference type="Proteomes" id="UP000014923"/>
    </source>
</evidence>
<dbReference type="CDD" id="cd18793">
    <property type="entry name" value="SF2_C_SNF"/>
    <property type="match status" value="1"/>
</dbReference>
<feature type="domain" description="SWIM-type" evidence="3">
    <location>
        <begin position="60"/>
        <end position="98"/>
    </location>
</feature>
<dbReference type="InterPro" id="IPR014001">
    <property type="entry name" value="Helicase_ATP-bd"/>
</dbReference>
<dbReference type="Pfam" id="PF04434">
    <property type="entry name" value="SWIM"/>
    <property type="match status" value="1"/>
</dbReference>
<dbReference type="InterPro" id="IPR013663">
    <property type="entry name" value="Helicase_SWF/SNF/SWI_bac"/>
</dbReference>
<name>R7RQ91_9CLOT</name>
<dbReference type="SMART" id="SM00487">
    <property type="entry name" value="DEXDc"/>
    <property type="match status" value="1"/>
</dbReference>
<dbReference type="FunFam" id="3.40.50.300:FF:000533">
    <property type="entry name" value="Helicase, Snf2 family"/>
    <property type="match status" value="1"/>
</dbReference>
<evidence type="ECO:0000259" key="4">
    <source>
        <dbReference type="PROSITE" id="PS51192"/>
    </source>
</evidence>
<keyword evidence="6" id="KW-0547">Nucleotide-binding</keyword>
<dbReference type="PROSITE" id="PS51194">
    <property type="entry name" value="HELICASE_CTER"/>
    <property type="match status" value="1"/>
</dbReference>
<dbReference type="InterPro" id="IPR000330">
    <property type="entry name" value="SNF2_N"/>
</dbReference>
<reference evidence="6" key="1">
    <citation type="submission" date="2013-03" db="EMBL/GenBank/DDBJ databases">
        <title>Draft genome sequence of the hydrogen-ethanol-producing anaerobic alkalithermophilic Caloramator celere.</title>
        <authorList>
            <person name="Ciranna A."/>
            <person name="Larjo A."/>
            <person name="Kivisto A."/>
            <person name="Santala V."/>
            <person name="Roos C."/>
            <person name="Karp M."/>
        </authorList>
    </citation>
    <scope>NUCLEOTIDE SEQUENCE [LARGE SCALE GENOMIC DNA]</scope>
    <source>
        <strain evidence="6">DSM 8682</strain>
    </source>
</reference>
<dbReference type="eggNOG" id="COG0553">
    <property type="taxonomic scope" value="Bacteria"/>
</dbReference>
<dbReference type="InterPro" id="IPR001650">
    <property type="entry name" value="Helicase_C-like"/>
</dbReference>
<keyword evidence="7" id="KW-1185">Reference proteome</keyword>
<accession>R7RQ91</accession>
<sequence length="1067" mass="124954">MMNYYDFLENVFNNVEVEYLKRGKTYYEQGRVKDFWINTSDEAIQFIAEVEGNEAYQPYIIIRKKNQVTELTVRCDCPFFKKYKHICKHITALYYYVIYNKDKIKPLDQNEMENNFIATMLINFLNQKISYNEKLNLNVEYTIEFNNFNYLDYDAELTIKVGFDKLYVVKNVASFLESIDNSIEYEFSKNFVFNPLLHDFKQDDRKIFEYLSHIYYADTMKRQVGYHLKGENVIFSGKKVYLKNNMVRYILENLKDRTFNVKFGSNEYTNVRVEFENIPFKIELEEKNGDIILGLNKEKNPIKLNSNGDLYLLDNKLYVLDNKGFLCYAMNLMIDADTIKFTGELKENLLISLPKLLKCKGIELKGELKNRLIESDLKSEIYIDKYKKGIRVDVVFKYGKEKINPLSKHNISPFIIRNYETEVKILDILNQSGFRELNNFYVLEDEGRIYMFLKHVLPVLKSMSEIFYTDSVKKIYKDKNVYATTKIKNVDYGLVEIEFNISDVDKKEIVNVLKSIKEKKNYHKLKSGEFISLEEKSIEQVKKILDEFDETEIVQNRIDIPKYRAISLLNKIDKEIEIEGRIEIDNLLNKIKNVTQENIDVPENLKNVLRDYQVTGFKWLKLLSNIDLGGILADDMGLGKTLQTIALIESEKTQGKTLIVVPSSLLFNWQSEFEKFAPDTKVLVVQGNKKKREELVELIDKNDVIITSYPLIRRDIELYENFVFNICILDEAQHIKNPESLNARSVKKIKSRVKFALTGTPIENNLIELWSIFDFILPGILYTRSRFIDKYEKPILKDNSEEALNDLKKTISPFILRRKKSDVLLELPDKIETKLVCEMTKKQSELYKAYLFKAREDVEKLIKNGEFSTNKIHVLKLLTRLRQICCHPSLFLENYKGDSGKLNQFEELIEELLEGGHRVLVFSQFVSLLDLVKKILDRKRVKYSYLDGSTELKERKVIVDEFNSGKTNVFLLSLKAGGTGLNLATADTVIHLDPWWNPAVEEQAADRAHRMGQKNVVQVFKMITKDSIEEKIYDLQYKKKELIDSVIKEGEVFINSLSEKEILEILK</sequence>
<dbReference type="GO" id="GO:0004386">
    <property type="term" value="F:helicase activity"/>
    <property type="evidence" value="ECO:0007669"/>
    <property type="project" value="UniProtKB-KW"/>
</dbReference>
<keyword evidence="6" id="KW-0347">Helicase</keyword>
<dbReference type="InterPro" id="IPR027417">
    <property type="entry name" value="P-loop_NTPase"/>
</dbReference>
<comment type="caution">
    <text evidence="6">The sequence shown here is derived from an EMBL/GenBank/DDBJ whole genome shotgun (WGS) entry which is preliminary data.</text>
</comment>
<dbReference type="FunFam" id="3.40.50.10810:FF:000054">
    <property type="entry name" value="Helicase, Snf2 family"/>
    <property type="match status" value="1"/>
</dbReference>
<evidence type="ECO:0000256" key="2">
    <source>
        <dbReference type="PROSITE-ProRule" id="PRU00325"/>
    </source>
</evidence>
<evidence type="ECO:0000313" key="6">
    <source>
        <dbReference type="EMBL" id="CDF57453.1"/>
    </source>
</evidence>
<gene>
    <name evidence="6" type="ORF">TCEL_01367</name>
</gene>
<keyword evidence="2" id="KW-0862">Zinc</keyword>
<dbReference type="SMART" id="SM00490">
    <property type="entry name" value="HELICc"/>
    <property type="match status" value="1"/>
</dbReference>
<keyword evidence="2" id="KW-0863">Zinc-finger</keyword>
<dbReference type="GO" id="GO:0008270">
    <property type="term" value="F:zinc ion binding"/>
    <property type="evidence" value="ECO:0007669"/>
    <property type="project" value="UniProtKB-KW"/>
</dbReference>
<dbReference type="Gene3D" id="3.40.50.300">
    <property type="entry name" value="P-loop containing nucleotide triphosphate hydrolases"/>
    <property type="match status" value="1"/>
</dbReference>
<dbReference type="SUPFAM" id="SSF52540">
    <property type="entry name" value="P-loop containing nucleoside triphosphate hydrolases"/>
    <property type="match status" value="2"/>
</dbReference>
<dbReference type="GO" id="GO:0016787">
    <property type="term" value="F:hydrolase activity"/>
    <property type="evidence" value="ECO:0007669"/>
    <property type="project" value="UniProtKB-KW"/>
</dbReference>
<dbReference type="InterPro" id="IPR049730">
    <property type="entry name" value="SNF2/RAD54-like_C"/>
</dbReference>
<dbReference type="EMBL" id="CAVN010000088">
    <property type="protein sequence ID" value="CDF57453.1"/>
    <property type="molecule type" value="Genomic_DNA"/>
</dbReference>
<keyword evidence="1" id="KW-0378">Hydrolase</keyword>
<protein>
    <submittedName>
        <fullName evidence="6">COG0553: Superfamily II DNA/RNA helicases, SNF2 family</fullName>
    </submittedName>
</protein>
<dbReference type="PROSITE" id="PS51192">
    <property type="entry name" value="HELICASE_ATP_BIND_1"/>
    <property type="match status" value="1"/>
</dbReference>
<evidence type="ECO:0000256" key="1">
    <source>
        <dbReference type="ARBA" id="ARBA00022801"/>
    </source>
</evidence>
<dbReference type="Proteomes" id="UP000014923">
    <property type="component" value="Unassembled WGS sequence"/>
</dbReference>
<evidence type="ECO:0000259" key="3">
    <source>
        <dbReference type="PROSITE" id="PS50966"/>
    </source>
</evidence>
<dbReference type="Pfam" id="PF08455">
    <property type="entry name" value="SNF2_assoc"/>
    <property type="match status" value="1"/>
</dbReference>
<evidence type="ECO:0000259" key="5">
    <source>
        <dbReference type="PROSITE" id="PS51194"/>
    </source>
</evidence>
<feature type="domain" description="Helicase C-terminal" evidence="5">
    <location>
        <begin position="904"/>
        <end position="1058"/>
    </location>
</feature>
<dbReference type="InterPro" id="IPR007527">
    <property type="entry name" value="Znf_SWIM"/>
</dbReference>
<feature type="domain" description="Helicase ATP-binding" evidence="4">
    <location>
        <begin position="621"/>
        <end position="779"/>
    </location>
</feature>
<organism evidence="6 7">
    <name type="scientific">Thermobrachium celere DSM 8682</name>
    <dbReference type="NCBI Taxonomy" id="941824"/>
    <lineage>
        <taxon>Bacteria</taxon>
        <taxon>Bacillati</taxon>
        <taxon>Bacillota</taxon>
        <taxon>Clostridia</taxon>
        <taxon>Eubacteriales</taxon>
        <taxon>Clostridiaceae</taxon>
        <taxon>Thermobrachium</taxon>
    </lineage>
</organism>
<dbReference type="PANTHER" id="PTHR10799">
    <property type="entry name" value="SNF2/RAD54 HELICASE FAMILY"/>
    <property type="match status" value="1"/>
</dbReference>
<dbReference type="GO" id="GO:0005524">
    <property type="term" value="F:ATP binding"/>
    <property type="evidence" value="ECO:0007669"/>
    <property type="project" value="InterPro"/>
</dbReference>
<keyword evidence="2" id="KW-0479">Metal-binding</keyword>
<dbReference type="CDD" id="cd18012">
    <property type="entry name" value="DEXQc_arch_SWI2_SNF2"/>
    <property type="match status" value="1"/>
</dbReference>
<dbReference type="Pfam" id="PF00176">
    <property type="entry name" value="SNF2-rel_dom"/>
    <property type="match status" value="1"/>
</dbReference>
<dbReference type="PROSITE" id="PS50966">
    <property type="entry name" value="ZF_SWIM"/>
    <property type="match status" value="1"/>
</dbReference>
<proteinExistence type="predicted"/>
<dbReference type="Pfam" id="PF00271">
    <property type="entry name" value="Helicase_C"/>
    <property type="match status" value="1"/>
</dbReference>